<dbReference type="Proteomes" id="UP000076842">
    <property type="component" value="Unassembled WGS sequence"/>
</dbReference>
<protein>
    <recommendedName>
        <fullName evidence="3">Protein kinase domain-containing protein</fullName>
    </recommendedName>
</protein>
<dbReference type="InParanoid" id="A0A165C9P2"/>
<reference evidence="1 2" key="1">
    <citation type="journal article" date="2016" name="Mol. Biol. Evol.">
        <title>Comparative Genomics of Early-Diverging Mushroom-Forming Fungi Provides Insights into the Origins of Lignocellulose Decay Capabilities.</title>
        <authorList>
            <person name="Nagy L.G."/>
            <person name="Riley R."/>
            <person name="Tritt A."/>
            <person name="Adam C."/>
            <person name="Daum C."/>
            <person name="Floudas D."/>
            <person name="Sun H."/>
            <person name="Yadav J.S."/>
            <person name="Pangilinan J."/>
            <person name="Larsson K.H."/>
            <person name="Matsuura K."/>
            <person name="Barry K."/>
            <person name="Labutti K."/>
            <person name="Kuo R."/>
            <person name="Ohm R.A."/>
            <person name="Bhattacharya S.S."/>
            <person name="Shirouzu T."/>
            <person name="Yoshinaga Y."/>
            <person name="Martin F.M."/>
            <person name="Grigoriev I.V."/>
            <person name="Hibbett D.S."/>
        </authorList>
    </citation>
    <scope>NUCLEOTIDE SEQUENCE [LARGE SCALE GENOMIC DNA]</scope>
    <source>
        <strain evidence="1 2">HHB12733</strain>
    </source>
</reference>
<evidence type="ECO:0000313" key="2">
    <source>
        <dbReference type="Proteomes" id="UP000076842"/>
    </source>
</evidence>
<organism evidence="1 2">
    <name type="scientific">Calocera cornea HHB12733</name>
    <dbReference type="NCBI Taxonomy" id="1353952"/>
    <lineage>
        <taxon>Eukaryota</taxon>
        <taxon>Fungi</taxon>
        <taxon>Dikarya</taxon>
        <taxon>Basidiomycota</taxon>
        <taxon>Agaricomycotina</taxon>
        <taxon>Dacrymycetes</taxon>
        <taxon>Dacrymycetales</taxon>
        <taxon>Dacrymycetaceae</taxon>
        <taxon>Calocera</taxon>
    </lineage>
</organism>
<dbReference type="InterPro" id="IPR011009">
    <property type="entry name" value="Kinase-like_dom_sf"/>
</dbReference>
<dbReference type="OrthoDB" id="4062651at2759"/>
<evidence type="ECO:0000313" key="1">
    <source>
        <dbReference type="EMBL" id="KZT50454.1"/>
    </source>
</evidence>
<keyword evidence="2" id="KW-1185">Reference proteome</keyword>
<proteinExistence type="predicted"/>
<dbReference type="SUPFAM" id="SSF56112">
    <property type="entry name" value="Protein kinase-like (PK-like)"/>
    <property type="match status" value="1"/>
</dbReference>
<accession>A0A165C9P2</accession>
<dbReference type="EMBL" id="KV424173">
    <property type="protein sequence ID" value="KZT50454.1"/>
    <property type="molecule type" value="Genomic_DNA"/>
</dbReference>
<gene>
    <name evidence="1" type="ORF">CALCODRAFT_504703</name>
</gene>
<dbReference type="AlphaFoldDB" id="A0A165C9P2"/>
<sequence length="216" mass="24666">MTALDASLGAKPLELPELLTPDRIVAGAETYLVFDGRDTKIYRVEDRFALILTLPELDIERIARNQGRAAKVISTPSVYYYGRTFDCTYMLTDYIGVRTVEDYAKDWPKSDLAIYMSRIRTIIDRLAAISLSHNDPYPRNIIIDQFSNFLGVVNWEMSDTLDKSPEYQRRAVSHSEPHYWDAAVRHLHSPAVLFHGNGFDGREFGRALPHIVPLYA</sequence>
<name>A0A165C9P2_9BASI</name>
<evidence type="ECO:0008006" key="3">
    <source>
        <dbReference type="Google" id="ProtNLM"/>
    </source>
</evidence>